<protein>
    <submittedName>
        <fullName evidence="1">Uncharacterized protein</fullName>
    </submittedName>
</protein>
<dbReference type="Proteomes" id="UP001605036">
    <property type="component" value="Unassembled WGS sequence"/>
</dbReference>
<evidence type="ECO:0000313" key="1">
    <source>
        <dbReference type="EMBL" id="KAL2620544.1"/>
    </source>
</evidence>
<organism evidence="1 2">
    <name type="scientific">Riccia fluitans</name>
    <dbReference type="NCBI Taxonomy" id="41844"/>
    <lineage>
        <taxon>Eukaryota</taxon>
        <taxon>Viridiplantae</taxon>
        <taxon>Streptophyta</taxon>
        <taxon>Embryophyta</taxon>
        <taxon>Marchantiophyta</taxon>
        <taxon>Marchantiopsida</taxon>
        <taxon>Marchantiidae</taxon>
        <taxon>Marchantiales</taxon>
        <taxon>Ricciaceae</taxon>
        <taxon>Riccia</taxon>
    </lineage>
</organism>
<gene>
    <name evidence="1" type="ORF">R1flu_000749</name>
</gene>
<sequence>MRINYRVQYCTEWVDTHMLPIRKPWSRDDEARRLGTYGSTCHRNGKHKPPGTCFNSPRGMSSLVSPCRTATCLHFPARGQPTANPAQSEEMLRCSWKGSGSVHLEVNNLLPVYQLLLTAAVGFAFSRVTRLLKEKELQENLENWA</sequence>
<keyword evidence="2" id="KW-1185">Reference proteome</keyword>
<accession>A0ABD1Y297</accession>
<evidence type="ECO:0000313" key="2">
    <source>
        <dbReference type="Proteomes" id="UP001605036"/>
    </source>
</evidence>
<proteinExistence type="predicted"/>
<dbReference type="AlphaFoldDB" id="A0ABD1Y297"/>
<dbReference type="EMBL" id="JBHFFA010000006">
    <property type="protein sequence ID" value="KAL2620544.1"/>
    <property type="molecule type" value="Genomic_DNA"/>
</dbReference>
<name>A0ABD1Y297_9MARC</name>
<reference evidence="1 2" key="1">
    <citation type="submission" date="2024-09" db="EMBL/GenBank/DDBJ databases">
        <title>Chromosome-scale assembly of Riccia fluitans.</title>
        <authorList>
            <person name="Paukszto L."/>
            <person name="Sawicki J."/>
            <person name="Karawczyk K."/>
            <person name="Piernik-Szablinska J."/>
            <person name="Szczecinska M."/>
            <person name="Mazdziarz M."/>
        </authorList>
    </citation>
    <scope>NUCLEOTIDE SEQUENCE [LARGE SCALE GENOMIC DNA]</scope>
    <source>
        <strain evidence="1">Rf_01</strain>
        <tissue evidence="1">Aerial parts of the thallus</tissue>
    </source>
</reference>
<comment type="caution">
    <text evidence="1">The sequence shown here is derived from an EMBL/GenBank/DDBJ whole genome shotgun (WGS) entry which is preliminary data.</text>
</comment>